<dbReference type="PANTHER" id="PTHR30055:SF234">
    <property type="entry name" value="HTH-TYPE TRANSCRIPTIONAL REGULATOR BETI"/>
    <property type="match status" value="1"/>
</dbReference>
<evidence type="ECO:0000256" key="3">
    <source>
        <dbReference type="ARBA" id="ARBA00023163"/>
    </source>
</evidence>
<dbReference type="SUPFAM" id="SSF48498">
    <property type="entry name" value="Tetracyclin repressor-like, C-terminal domain"/>
    <property type="match status" value="1"/>
</dbReference>
<name>K6V827_9ACTN</name>
<dbReference type="AlphaFoldDB" id="K6V827"/>
<evidence type="ECO:0000256" key="4">
    <source>
        <dbReference type="PROSITE-ProRule" id="PRU00335"/>
    </source>
</evidence>
<dbReference type="Proteomes" id="UP000008363">
    <property type="component" value="Unassembled WGS sequence"/>
</dbReference>
<dbReference type="Pfam" id="PF00440">
    <property type="entry name" value="TetR_N"/>
    <property type="match status" value="1"/>
</dbReference>
<keyword evidence="1" id="KW-0805">Transcription regulation</keyword>
<dbReference type="eggNOG" id="COG1309">
    <property type="taxonomic scope" value="Bacteria"/>
</dbReference>
<protein>
    <submittedName>
        <fullName evidence="6">Putative transcriptional regulator</fullName>
    </submittedName>
</protein>
<evidence type="ECO:0000313" key="7">
    <source>
        <dbReference type="Proteomes" id="UP000008363"/>
    </source>
</evidence>
<feature type="DNA-binding region" description="H-T-H motif" evidence="4">
    <location>
        <begin position="17"/>
        <end position="36"/>
    </location>
</feature>
<dbReference type="InterPro" id="IPR036271">
    <property type="entry name" value="Tet_transcr_reg_TetR-rel_C_sf"/>
</dbReference>
<dbReference type="SUPFAM" id="SSF46689">
    <property type="entry name" value="Homeodomain-like"/>
    <property type="match status" value="1"/>
</dbReference>
<dbReference type="EMBL" id="BAHC01000171">
    <property type="protein sequence ID" value="GAB92353.1"/>
    <property type="molecule type" value="Genomic_DNA"/>
</dbReference>
<dbReference type="InterPro" id="IPR009057">
    <property type="entry name" value="Homeodomain-like_sf"/>
</dbReference>
<organism evidence="6 7">
    <name type="scientific">Gordonia rhizosphera NBRC 16068</name>
    <dbReference type="NCBI Taxonomy" id="1108045"/>
    <lineage>
        <taxon>Bacteria</taxon>
        <taxon>Bacillati</taxon>
        <taxon>Actinomycetota</taxon>
        <taxon>Actinomycetes</taxon>
        <taxon>Mycobacteriales</taxon>
        <taxon>Gordoniaceae</taxon>
        <taxon>Gordonia</taxon>
    </lineage>
</organism>
<feature type="domain" description="HTH tetR-type" evidence="5">
    <location>
        <begin position="1"/>
        <end position="54"/>
    </location>
</feature>
<dbReference type="Gene3D" id="1.10.357.10">
    <property type="entry name" value="Tetracycline Repressor, domain 2"/>
    <property type="match status" value="1"/>
</dbReference>
<gene>
    <name evidence="6" type="ORF">GORHZ_171_00260</name>
</gene>
<dbReference type="Gene3D" id="1.10.10.60">
    <property type="entry name" value="Homeodomain-like"/>
    <property type="match status" value="1"/>
</dbReference>
<evidence type="ECO:0000256" key="2">
    <source>
        <dbReference type="ARBA" id="ARBA00023125"/>
    </source>
</evidence>
<dbReference type="PROSITE" id="PS50977">
    <property type="entry name" value="HTH_TETR_2"/>
    <property type="match status" value="1"/>
</dbReference>
<keyword evidence="3" id="KW-0804">Transcription</keyword>
<reference evidence="6 7" key="1">
    <citation type="submission" date="2012-08" db="EMBL/GenBank/DDBJ databases">
        <title>Whole genome shotgun sequence of Gordonia rhizosphera NBRC 16068.</title>
        <authorList>
            <person name="Takarada H."/>
            <person name="Isaki S."/>
            <person name="Hosoyama A."/>
            <person name="Tsuchikane K."/>
            <person name="Katsumata H."/>
            <person name="Baba S."/>
            <person name="Ohji S."/>
            <person name="Yamazaki S."/>
            <person name="Fujita N."/>
        </authorList>
    </citation>
    <scope>NUCLEOTIDE SEQUENCE [LARGE SCALE GENOMIC DNA]</scope>
    <source>
        <strain evidence="6 7">NBRC 16068</strain>
    </source>
</reference>
<dbReference type="InterPro" id="IPR001647">
    <property type="entry name" value="HTH_TetR"/>
</dbReference>
<dbReference type="InterPro" id="IPR041490">
    <property type="entry name" value="KstR2_TetR_C"/>
</dbReference>
<keyword evidence="7" id="KW-1185">Reference proteome</keyword>
<dbReference type="STRING" id="1108045.GORHZ_171_00260"/>
<sequence length="182" mass="20470">MSLTAQMIAQRGYHLTNLDDIAEQMDLSKASIYHYFDGKEALVMATLESCATYVEQRLTETAAREGTSAERLENLIRTQIELISVENVDIARLFLQSFDWPPSIGDAVHEWQRRHGRIFREVIHAGIESGEFVVRDERIACMAIQGAMNLVPVWYGNELARGDTKVLDDITASLMRIVIAAG</sequence>
<evidence type="ECO:0000256" key="1">
    <source>
        <dbReference type="ARBA" id="ARBA00023015"/>
    </source>
</evidence>
<dbReference type="PANTHER" id="PTHR30055">
    <property type="entry name" value="HTH-TYPE TRANSCRIPTIONAL REGULATOR RUTR"/>
    <property type="match status" value="1"/>
</dbReference>
<comment type="caution">
    <text evidence="6">The sequence shown here is derived from an EMBL/GenBank/DDBJ whole genome shotgun (WGS) entry which is preliminary data.</text>
</comment>
<evidence type="ECO:0000313" key="6">
    <source>
        <dbReference type="EMBL" id="GAB92353.1"/>
    </source>
</evidence>
<proteinExistence type="predicted"/>
<dbReference type="InterPro" id="IPR050109">
    <property type="entry name" value="HTH-type_TetR-like_transc_reg"/>
</dbReference>
<keyword evidence="2 4" id="KW-0238">DNA-binding</keyword>
<dbReference type="GO" id="GO:0000976">
    <property type="term" value="F:transcription cis-regulatory region binding"/>
    <property type="evidence" value="ECO:0007669"/>
    <property type="project" value="TreeGrafter"/>
</dbReference>
<dbReference type="GO" id="GO:0003700">
    <property type="term" value="F:DNA-binding transcription factor activity"/>
    <property type="evidence" value="ECO:0007669"/>
    <property type="project" value="TreeGrafter"/>
</dbReference>
<evidence type="ECO:0000259" key="5">
    <source>
        <dbReference type="PROSITE" id="PS50977"/>
    </source>
</evidence>
<accession>K6V827</accession>
<dbReference type="Pfam" id="PF17932">
    <property type="entry name" value="TetR_C_24"/>
    <property type="match status" value="1"/>
</dbReference>